<accession>A0A2G8L3M1</accession>
<dbReference type="SUPFAM" id="SSF50044">
    <property type="entry name" value="SH3-domain"/>
    <property type="match status" value="1"/>
</dbReference>
<dbReference type="Gene3D" id="2.30.30.40">
    <property type="entry name" value="SH3 Domains"/>
    <property type="match status" value="1"/>
</dbReference>
<gene>
    <name evidence="4" type="ORF">BSL78_08241</name>
</gene>
<comment type="caution">
    <text evidence="4">The sequence shown here is derived from an EMBL/GenBank/DDBJ whole genome shotgun (WGS) entry which is preliminary data.</text>
</comment>
<evidence type="ECO:0000256" key="1">
    <source>
        <dbReference type="ARBA" id="ARBA00022443"/>
    </source>
</evidence>
<dbReference type="EMBL" id="MRZV01000232">
    <property type="protein sequence ID" value="PIK54864.1"/>
    <property type="molecule type" value="Genomic_DNA"/>
</dbReference>
<name>A0A2G8L3M1_STIJA</name>
<sequence length="278" mass="31038">MTGNYMVEAVRDLEAMNRKESPVMEGELLTLILDNGKLCLVHRKDDLPFVVPKPYIVHKEQHGGRRTGSFSTFLQGRKCSKRKTVKYPMSSYNLESVCPQFASVDCSSSATSVDEVSLEQDTAVLILNADPQSLMWYGVTQCGKYGMLSSRHVSIITPPGMPSLQKGCRLTTHARHAYHAQDPRELTVEKGSYLEVIGMPELWRWQVRLSSGDKRIGLLPTYVLNEAASKLNRQVPRSPSLFTADIGENWPLMEAAAGHATMRRHRDPLPAVPSTDPQ</sequence>
<dbReference type="InterPro" id="IPR001452">
    <property type="entry name" value="SH3_domain"/>
</dbReference>
<evidence type="ECO:0000259" key="3">
    <source>
        <dbReference type="PROSITE" id="PS50002"/>
    </source>
</evidence>
<evidence type="ECO:0000313" key="4">
    <source>
        <dbReference type="EMBL" id="PIK54864.1"/>
    </source>
</evidence>
<evidence type="ECO:0000256" key="2">
    <source>
        <dbReference type="PROSITE-ProRule" id="PRU00192"/>
    </source>
</evidence>
<feature type="domain" description="SH3" evidence="3">
    <location>
        <begin position="167"/>
        <end position="229"/>
    </location>
</feature>
<dbReference type="InterPro" id="IPR036028">
    <property type="entry name" value="SH3-like_dom_sf"/>
</dbReference>
<keyword evidence="5" id="KW-1185">Reference proteome</keyword>
<dbReference type="AlphaFoldDB" id="A0A2G8L3M1"/>
<reference evidence="4 5" key="1">
    <citation type="journal article" date="2017" name="PLoS Biol.">
        <title>The sea cucumber genome provides insights into morphological evolution and visceral regeneration.</title>
        <authorList>
            <person name="Zhang X."/>
            <person name="Sun L."/>
            <person name="Yuan J."/>
            <person name="Sun Y."/>
            <person name="Gao Y."/>
            <person name="Zhang L."/>
            <person name="Li S."/>
            <person name="Dai H."/>
            <person name="Hamel J.F."/>
            <person name="Liu C."/>
            <person name="Yu Y."/>
            <person name="Liu S."/>
            <person name="Lin W."/>
            <person name="Guo K."/>
            <person name="Jin S."/>
            <person name="Xu P."/>
            <person name="Storey K.B."/>
            <person name="Huan P."/>
            <person name="Zhang T."/>
            <person name="Zhou Y."/>
            <person name="Zhang J."/>
            <person name="Lin C."/>
            <person name="Li X."/>
            <person name="Xing L."/>
            <person name="Huo D."/>
            <person name="Sun M."/>
            <person name="Wang L."/>
            <person name="Mercier A."/>
            <person name="Li F."/>
            <person name="Yang H."/>
            <person name="Xiang J."/>
        </authorList>
    </citation>
    <scope>NUCLEOTIDE SEQUENCE [LARGE SCALE GENOMIC DNA]</scope>
    <source>
        <strain evidence="4">Shaxun</strain>
        <tissue evidence="4">Muscle</tissue>
    </source>
</reference>
<evidence type="ECO:0000313" key="5">
    <source>
        <dbReference type="Proteomes" id="UP000230750"/>
    </source>
</evidence>
<dbReference type="OrthoDB" id="5983572at2759"/>
<dbReference type="PROSITE" id="PS50002">
    <property type="entry name" value="SH3"/>
    <property type="match status" value="1"/>
</dbReference>
<protein>
    <recommendedName>
        <fullName evidence="3">SH3 domain-containing protein</fullName>
    </recommendedName>
</protein>
<dbReference type="Proteomes" id="UP000230750">
    <property type="component" value="Unassembled WGS sequence"/>
</dbReference>
<organism evidence="4 5">
    <name type="scientific">Stichopus japonicus</name>
    <name type="common">Sea cucumber</name>
    <dbReference type="NCBI Taxonomy" id="307972"/>
    <lineage>
        <taxon>Eukaryota</taxon>
        <taxon>Metazoa</taxon>
        <taxon>Echinodermata</taxon>
        <taxon>Eleutherozoa</taxon>
        <taxon>Echinozoa</taxon>
        <taxon>Holothuroidea</taxon>
        <taxon>Aspidochirotacea</taxon>
        <taxon>Aspidochirotida</taxon>
        <taxon>Stichopodidae</taxon>
        <taxon>Apostichopus</taxon>
    </lineage>
</organism>
<proteinExistence type="predicted"/>
<keyword evidence="1 2" id="KW-0728">SH3 domain</keyword>